<dbReference type="SUPFAM" id="SSF51430">
    <property type="entry name" value="NAD(P)-linked oxidoreductase"/>
    <property type="match status" value="1"/>
</dbReference>
<dbReference type="InParanoid" id="A0A317XG24"/>
<sequence>MASKLSLQTAYTLKGTGAQMPVLGFGVYQSPTDVAIASVTTALKTGYRHIDGAQYYGNEKEAKSRPLVSATCKVGEAVRKWCQETGSKRSDVFVTTKIIAPEDTLEKTLASVRNSVEVANLDGYVDCFLVHTPTSGPEGRKHLWQALKQLQAEGKVKTPGVSNFGVKHLEEIQKTGELPAVNQIEIHPWCQQRPIVEYCKQNNIVLQAYCPIVRGKYADDAELNEIAKKHGVSWAQVLIRWSLQKGYVPLPKSDTPSRIASNADVFDFELDEDDMAKLDAKDLGKEGAVAPNPVDCP</sequence>
<accession>A0A317XG24</accession>
<comment type="similarity">
    <text evidence="1">Belongs to the aldo/keto reductase family.</text>
</comment>
<evidence type="ECO:0000256" key="3">
    <source>
        <dbReference type="PIRSR" id="PIRSR000097-1"/>
    </source>
</evidence>
<evidence type="ECO:0000256" key="4">
    <source>
        <dbReference type="PIRSR" id="PIRSR000097-2"/>
    </source>
</evidence>
<evidence type="ECO:0000256" key="2">
    <source>
        <dbReference type="ARBA" id="ARBA00023002"/>
    </source>
</evidence>
<evidence type="ECO:0000256" key="1">
    <source>
        <dbReference type="ARBA" id="ARBA00007905"/>
    </source>
</evidence>
<dbReference type="Gene3D" id="3.20.20.100">
    <property type="entry name" value="NADP-dependent oxidoreductase domain"/>
    <property type="match status" value="1"/>
</dbReference>
<proteinExistence type="inferred from homology"/>
<evidence type="ECO:0000313" key="7">
    <source>
        <dbReference type="EMBL" id="PWY97283.1"/>
    </source>
</evidence>
<gene>
    <name evidence="7" type="ORF">BCV70DRAFT_167294</name>
</gene>
<dbReference type="Proteomes" id="UP000246740">
    <property type="component" value="Unassembled WGS sequence"/>
</dbReference>
<reference evidence="7 8" key="1">
    <citation type="journal article" date="2018" name="Mol. Biol. Evol.">
        <title>Broad Genomic Sampling Reveals a Smut Pathogenic Ancestry of the Fungal Clade Ustilaginomycotina.</title>
        <authorList>
            <person name="Kijpornyongpan T."/>
            <person name="Mondo S.J."/>
            <person name="Barry K."/>
            <person name="Sandor L."/>
            <person name="Lee J."/>
            <person name="Lipzen A."/>
            <person name="Pangilinan J."/>
            <person name="LaButti K."/>
            <person name="Hainaut M."/>
            <person name="Henrissat B."/>
            <person name="Grigoriev I.V."/>
            <person name="Spatafora J.W."/>
            <person name="Aime M.C."/>
        </authorList>
    </citation>
    <scope>NUCLEOTIDE SEQUENCE [LARGE SCALE GENOMIC DNA]</scope>
    <source>
        <strain evidence="7 8">MCA 3645</strain>
    </source>
</reference>
<protein>
    <submittedName>
        <fullName evidence="7">Aldo/keto reductase</fullName>
    </submittedName>
</protein>
<dbReference type="InterPro" id="IPR023210">
    <property type="entry name" value="NADP_OxRdtase_dom"/>
</dbReference>
<dbReference type="FunFam" id="3.20.20.100:FF:000015">
    <property type="entry name" value="Oxidoreductase, aldo/keto reductase family"/>
    <property type="match status" value="1"/>
</dbReference>
<dbReference type="AlphaFoldDB" id="A0A317XG24"/>
<dbReference type="CDD" id="cd19071">
    <property type="entry name" value="AKR_AKR1-5-like"/>
    <property type="match status" value="1"/>
</dbReference>
<dbReference type="OrthoDB" id="416253at2759"/>
<dbReference type="FunCoup" id="A0A317XG24">
    <property type="interactions" value="229"/>
</dbReference>
<dbReference type="PROSITE" id="PS00063">
    <property type="entry name" value="ALDOKETO_REDUCTASE_3"/>
    <property type="match status" value="1"/>
</dbReference>
<keyword evidence="8" id="KW-1185">Reference proteome</keyword>
<dbReference type="PRINTS" id="PR00069">
    <property type="entry name" value="ALDKETRDTASE"/>
</dbReference>
<dbReference type="STRING" id="1882483.A0A317XG24"/>
<dbReference type="Pfam" id="PF00248">
    <property type="entry name" value="Aldo_ket_red"/>
    <property type="match status" value="1"/>
</dbReference>
<dbReference type="InterPro" id="IPR020471">
    <property type="entry name" value="AKR"/>
</dbReference>
<dbReference type="PANTHER" id="PTHR43827">
    <property type="entry name" value="2,5-DIKETO-D-GLUCONIC ACID REDUCTASE"/>
    <property type="match status" value="1"/>
</dbReference>
<evidence type="ECO:0000259" key="6">
    <source>
        <dbReference type="Pfam" id="PF00248"/>
    </source>
</evidence>
<feature type="site" description="Lowers pKa of active site Tyr" evidence="5">
    <location>
        <position position="97"/>
    </location>
</feature>
<feature type="domain" description="NADP-dependent oxidoreductase" evidence="6">
    <location>
        <begin position="30"/>
        <end position="281"/>
    </location>
</feature>
<name>A0A317XG24_9BASI</name>
<dbReference type="PIRSF" id="PIRSF000097">
    <property type="entry name" value="AKR"/>
    <property type="match status" value="1"/>
</dbReference>
<dbReference type="GO" id="GO:0016491">
    <property type="term" value="F:oxidoreductase activity"/>
    <property type="evidence" value="ECO:0007669"/>
    <property type="project" value="UniProtKB-KW"/>
</dbReference>
<keyword evidence="2" id="KW-0560">Oxidoreductase</keyword>
<dbReference type="PANTHER" id="PTHR43827:SF13">
    <property type="entry name" value="ALDO_KETO REDUCTASE FAMILY PROTEIN"/>
    <property type="match status" value="1"/>
</dbReference>
<dbReference type="InterPro" id="IPR018170">
    <property type="entry name" value="Aldo/ket_reductase_CS"/>
</dbReference>
<organism evidence="7 8">
    <name type="scientific">Testicularia cyperi</name>
    <dbReference type="NCBI Taxonomy" id="1882483"/>
    <lineage>
        <taxon>Eukaryota</taxon>
        <taxon>Fungi</taxon>
        <taxon>Dikarya</taxon>
        <taxon>Basidiomycota</taxon>
        <taxon>Ustilaginomycotina</taxon>
        <taxon>Ustilaginomycetes</taxon>
        <taxon>Ustilaginales</taxon>
        <taxon>Anthracoideaceae</taxon>
        <taxon>Testicularia</taxon>
    </lineage>
</organism>
<dbReference type="InterPro" id="IPR036812">
    <property type="entry name" value="NAD(P)_OxRdtase_dom_sf"/>
</dbReference>
<feature type="active site" description="Proton donor" evidence="3">
    <location>
        <position position="56"/>
    </location>
</feature>
<dbReference type="EMBL" id="KZ819212">
    <property type="protein sequence ID" value="PWY97283.1"/>
    <property type="molecule type" value="Genomic_DNA"/>
</dbReference>
<evidence type="ECO:0000313" key="8">
    <source>
        <dbReference type="Proteomes" id="UP000246740"/>
    </source>
</evidence>
<feature type="binding site" evidence="4">
    <location>
        <position position="131"/>
    </location>
    <ligand>
        <name>substrate</name>
    </ligand>
</feature>
<evidence type="ECO:0000256" key="5">
    <source>
        <dbReference type="PIRSR" id="PIRSR000097-3"/>
    </source>
</evidence>